<comment type="caution">
    <text evidence="1">The sequence shown here is derived from an EMBL/GenBank/DDBJ whole genome shotgun (WGS) entry which is preliminary data.</text>
</comment>
<dbReference type="Proteomes" id="UP001054945">
    <property type="component" value="Unassembled WGS sequence"/>
</dbReference>
<proteinExistence type="predicted"/>
<evidence type="ECO:0000313" key="1">
    <source>
        <dbReference type="EMBL" id="GIX68383.1"/>
    </source>
</evidence>
<evidence type="ECO:0000313" key="2">
    <source>
        <dbReference type="Proteomes" id="UP001054945"/>
    </source>
</evidence>
<accession>A0AAV4M7K4</accession>
<name>A0AAV4M7K4_CAEEX</name>
<sequence length="85" mass="9179">MTGQKEALKNKLNCQDAACSSIRGIGYFSKGHPSLLLWKKGLPFDLRAELTSVPRADGRIEADLSHLVVAFPGSKKSHNRGSLTG</sequence>
<organism evidence="1 2">
    <name type="scientific">Caerostris extrusa</name>
    <name type="common">Bark spider</name>
    <name type="synonym">Caerostris bankana</name>
    <dbReference type="NCBI Taxonomy" id="172846"/>
    <lineage>
        <taxon>Eukaryota</taxon>
        <taxon>Metazoa</taxon>
        <taxon>Ecdysozoa</taxon>
        <taxon>Arthropoda</taxon>
        <taxon>Chelicerata</taxon>
        <taxon>Arachnida</taxon>
        <taxon>Araneae</taxon>
        <taxon>Araneomorphae</taxon>
        <taxon>Entelegynae</taxon>
        <taxon>Araneoidea</taxon>
        <taxon>Araneidae</taxon>
        <taxon>Caerostris</taxon>
    </lineage>
</organism>
<reference evidence="1 2" key="1">
    <citation type="submission" date="2021-06" db="EMBL/GenBank/DDBJ databases">
        <title>Caerostris extrusa draft genome.</title>
        <authorList>
            <person name="Kono N."/>
            <person name="Arakawa K."/>
        </authorList>
    </citation>
    <scope>NUCLEOTIDE SEQUENCE [LARGE SCALE GENOMIC DNA]</scope>
</reference>
<keyword evidence="2" id="KW-1185">Reference proteome</keyword>
<gene>
    <name evidence="1" type="ORF">CEXT_162521</name>
</gene>
<dbReference type="AlphaFoldDB" id="A0AAV4M7K4"/>
<dbReference type="EMBL" id="BPLR01001960">
    <property type="protein sequence ID" value="GIX68383.1"/>
    <property type="molecule type" value="Genomic_DNA"/>
</dbReference>
<protein>
    <submittedName>
        <fullName evidence="1">Uncharacterized protein</fullName>
    </submittedName>
</protein>